<evidence type="ECO:0000313" key="1">
    <source>
        <dbReference type="EMBL" id="DAD42582.1"/>
    </source>
</evidence>
<dbReference type="EMBL" id="DUZY01000006">
    <property type="protein sequence ID" value="DAD42582.1"/>
    <property type="molecule type" value="Genomic_DNA"/>
</dbReference>
<gene>
    <name evidence="1" type="ORF">HUJ06_000812</name>
</gene>
<dbReference type="Proteomes" id="UP000607653">
    <property type="component" value="Unassembled WGS sequence"/>
</dbReference>
<comment type="caution">
    <text evidence="1">The sequence shown here is derived from an EMBL/GenBank/DDBJ whole genome shotgun (WGS) entry which is preliminary data.</text>
</comment>
<name>A0A822ZBS9_NELNU</name>
<dbReference type="AlphaFoldDB" id="A0A822ZBS9"/>
<proteinExistence type="predicted"/>
<accession>A0A822ZBS9</accession>
<sequence length="126" mass="14372">MQPVIRIRSFQFIDQLQGNLSHRWPTSSNLAPRYILNTPGKHKEVKNPIPSVVNPSVSEDCTIIYVDDYKGNNDFPVPMFVKHIEAMLKEIDRMEEVEMEDIETEEVVMDVDDCDKKNPLVVVGGG</sequence>
<evidence type="ECO:0000313" key="2">
    <source>
        <dbReference type="Proteomes" id="UP000607653"/>
    </source>
</evidence>
<reference evidence="1 2" key="1">
    <citation type="journal article" date="2020" name="Mol. Biol. Evol.">
        <title>Distinct Expression and Methylation Patterns for Genes with Different Fates following a Single Whole-Genome Duplication in Flowering Plants.</title>
        <authorList>
            <person name="Shi T."/>
            <person name="Rahmani R.S."/>
            <person name="Gugger P.F."/>
            <person name="Wang M."/>
            <person name="Li H."/>
            <person name="Zhang Y."/>
            <person name="Li Z."/>
            <person name="Wang Q."/>
            <person name="Van de Peer Y."/>
            <person name="Marchal K."/>
            <person name="Chen J."/>
        </authorList>
    </citation>
    <scope>NUCLEOTIDE SEQUENCE [LARGE SCALE GENOMIC DNA]</scope>
    <source>
        <tissue evidence="1">Leaf</tissue>
    </source>
</reference>
<keyword evidence="2" id="KW-1185">Reference proteome</keyword>
<protein>
    <submittedName>
        <fullName evidence="1">Uncharacterized protein</fullName>
    </submittedName>
</protein>
<organism evidence="1 2">
    <name type="scientific">Nelumbo nucifera</name>
    <name type="common">Sacred lotus</name>
    <dbReference type="NCBI Taxonomy" id="4432"/>
    <lineage>
        <taxon>Eukaryota</taxon>
        <taxon>Viridiplantae</taxon>
        <taxon>Streptophyta</taxon>
        <taxon>Embryophyta</taxon>
        <taxon>Tracheophyta</taxon>
        <taxon>Spermatophyta</taxon>
        <taxon>Magnoliopsida</taxon>
        <taxon>Proteales</taxon>
        <taxon>Nelumbonaceae</taxon>
        <taxon>Nelumbo</taxon>
    </lineage>
</organism>